<accession>A0A1L7I635</accession>
<evidence type="ECO:0000313" key="2">
    <source>
        <dbReference type="Proteomes" id="UP000186230"/>
    </source>
</evidence>
<sequence length="156" mass="17113">MKKNILKNLALGLMLLFAASAFAQDEAVPFAVADKAPAYPGCENLSGEVLQDCTSQKIINFVNANFDTSLGKKLGIVGSTRIVVQFKIDADGNTTDVRSRSLDNDAKVRERLQTEANRVVEKLPNMKPAEKEGKKVAILYSLPIQFEVPKTTEEKN</sequence>
<dbReference type="STRING" id="1229726.GRFL_1848"/>
<evidence type="ECO:0000313" key="1">
    <source>
        <dbReference type="EMBL" id="APU68572.1"/>
    </source>
</evidence>
<dbReference type="OrthoDB" id="1522859at2"/>
<dbReference type="InterPro" id="IPR037682">
    <property type="entry name" value="TonB_C"/>
</dbReference>
<name>A0A1L7I635_9FLAO</name>
<dbReference type="Gene3D" id="3.30.1150.10">
    <property type="match status" value="1"/>
</dbReference>
<dbReference type="Pfam" id="PF03544">
    <property type="entry name" value="TonB_C"/>
    <property type="match status" value="1"/>
</dbReference>
<dbReference type="KEGG" id="gfl:GRFL_1848"/>
<proteinExistence type="predicted"/>
<dbReference type="GO" id="GO:0055085">
    <property type="term" value="P:transmembrane transport"/>
    <property type="evidence" value="ECO:0007669"/>
    <property type="project" value="InterPro"/>
</dbReference>
<dbReference type="Proteomes" id="UP000186230">
    <property type="component" value="Chromosome"/>
</dbReference>
<reference evidence="1 2" key="1">
    <citation type="submission" date="2016-07" db="EMBL/GenBank/DDBJ databases">
        <title>Multi-omics approach to identify versatile polysaccharide utilization systems of a marine flavobacterium Gramella flava.</title>
        <authorList>
            <person name="Tang K."/>
        </authorList>
    </citation>
    <scope>NUCLEOTIDE SEQUENCE [LARGE SCALE GENOMIC DNA]</scope>
    <source>
        <strain evidence="1 2">JLT2011</strain>
    </source>
</reference>
<dbReference type="RefSeq" id="WP_083644319.1">
    <property type="nucleotide sequence ID" value="NZ_AMRU01000001.1"/>
</dbReference>
<dbReference type="AlphaFoldDB" id="A0A1L7I635"/>
<organism evidence="1 2">
    <name type="scientific">Christiangramia flava JLT2011</name>
    <dbReference type="NCBI Taxonomy" id="1229726"/>
    <lineage>
        <taxon>Bacteria</taxon>
        <taxon>Pseudomonadati</taxon>
        <taxon>Bacteroidota</taxon>
        <taxon>Flavobacteriia</taxon>
        <taxon>Flavobacteriales</taxon>
        <taxon>Flavobacteriaceae</taxon>
        <taxon>Christiangramia</taxon>
    </lineage>
</organism>
<keyword evidence="2" id="KW-1185">Reference proteome</keyword>
<dbReference type="EMBL" id="CP016359">
    <property type="protein sequence ID" value="APU68572.1"/>
    <property type="molecule type" value="Genomic_DNA"/>
</dbReference>
<protein>
    <submittedName>
        <fullName evidence="1">Regulatory sensor-transducer, BlaR1/MecR1 family</fullName>
    </submittedName>
</protein>
<gene>
    <name evidence="1" type="ORF">GRFL_1848</name>
</gene>